<evidence type="ECO:0000313" key="1">
    <source>
        <dbReference type="EMBL" id="ASY66191.1"/>
    </source>
</evidence>
<organism evidence="1 2">
    <name type="scientific">Sinorhizobium sojae CCBAU 05684</name>
    <dbReference type="NCBI Taxonomy" id="716928"/>
    <lineage>
        <taxon>Bacteria</taxon>
        <taxon>Pseudomonadati</taxon>
        <taxon>Pseudomonadota</taxon>
        <taxon>Alphaproteobacteria</taxon>
        <taxon>Hyphomicrobiales</taxon>
        <taxon>Rhizobiaceae</taxon>
        <taxon>Sinorhizobium/Ensifer group</taxon>
        <taxon>Sinorhizobium</taxon>
    </lineage>
</organism>
<keyword evidence="1" id="KW-0614">Plasmid</keyword>
<dbReference type="KEGG" id="esj:SJ05684_b52090"/>
<dbReference type="Proteomes" id="UP000217211">
    <property type="component" value="Plasmid pSJ05684b"/>
</dbReference>
<evidence type="ECO:0000313" key="2">
    <source>
        <dbReference type="Proteomes" id="UP000217211"/>
    </source>
</evidence>
<name>A0A249PJV2_9HYPH</name>
<proteinExistence type="predicted"/>
<dbReference type="EMBL" id="CP023068">
    <property type="protein sequence ID" value="ASY66191.1"/>
    <property type="molecule type" value="Genomic_DNA"/>
</dbReference>
<geneLocation type="plasmid" evidence="2">
    <name>psj05684b</name>
</geneLocation>
<reference evidence="1 2" key="1">
    <citation type="submission" date="2017-08" db="EMBL/GenBank/DDBJ databases">
        <title>Multipartite genome sequences of Sinorhizobium species nodulating soybeans.</title>
        <authorList>
            <person name="Tian C.F."/>
        </authorList>
    </citation>
    <scope>NUCLEOTIDE SEQUENCE [LARGE SCALE GENOMIC DNA]</scope>
    <source>
        <strain evidence="1 2">CCBAU 05684</strain>
        <plasmid evidence="2">psj05684b</plasmid>
    </source>
</reference>
<keyword evidence="2" id="KW-1185">Reference proteome</keyword>
<gene>
    <name evidence="1" type="ORF">SJ05684_b52090</name>
</gene>
<sequence>MALRNGAVNQDVASLACERRQRPMFPVDADSAFVPGAVVGAVVPVLISAGSSEYGEISH</sequence>
<accession>A0A249PJV2</accession>
<dbReference type="AlphaFoldDB" id="A0A249PJV2"/>
<protein>
    <submittedName>
        <fullName evidence="1">Uncharacterized protein</fullName>
    </submittedName>
</protein>